<protein>
    <submittedName>
        <fullName evidence="1">Uncharacterized protein</fullName>
    </submittedName>
</protein>
<keyword evidence="2" id="KW-1185">Reference proteome</keyword>
<dbReference type="AlphaFoldDB" id="A0A158KNS1"/>
<accession>A0A158KNS1</accession>
<name>A0A158KNS1_9BURK</name>
<evidence type="ECO:0000313" key="2">
    <source>
        <dbReference type="Proteomes" id="UP000054925"/>
    </source>
</evidence>
<proteinExistence type="predicted"/>
<dbReference type="AntiFam" id="ANF00009">
    <property type="entry name" value="Shadow ORF (opposite transposase protein)"/>
</dbReference>
<evidence type="ECO:0000313" key="1">
    <source>
        <dbReference type="EMBL" id="SAL82399.1"/>
    </source>
</evidence>
<dbReference type="EMBL" id="FCOL02000075">
    <property type="protein sequence ID" value="SAL82399.1"/>
    <property type="molecule type" value="Genomic_DNA"/>
</dbReference>
<dbReference type="Proteomes" id="UP000054925">
    <property type="component" value="Unassembled WGS sequence"/>
</dbReference>
<organism evidence="1 2">
    <name type="scientific">Caballeronia terrestris</name>
    <dbReference type="NCBI Taxonomy" id="1226301"/>
    <lineage>
        <taxon>Bacteria</taxon>
        <taxon>Pseudomonadati</taxon>
        <taxon>Pseudomonadota</taxon>
        <taxon>Betaproteobacteria</taxon>
        <taxon>Burkholderiales</taxon>
        <taxon>Burkholderiaceae</taxon>
        <taxon>Caballeronia</taxon>
    </lineage>
</organism>
<comment type="caution">
    <text evidence="1">The sequence shown here is derived from an EMBL/GenBank/DDBJ whole genome shotgun (WGS) entry which is preliminary data.</text>
</comment>
<reference evidence="1" key="1">
    <citation type="submission" date="2016-01" db="EMBL/GenBank/DDBJ databases">
        <authorList>
            <person name="Peeters C."/>
        </authorList>
    </citation>
    <scope>NUCLEOTIDE SEQUENCE [LARGE SCALE GENOMIC DNA]</scope>
    <source>
        <strain evidence="1">LMG 22937</strain>
    </source>
</reference>
<sequence length="354" mass="40359">MTTIAVIKLDICKQVCHRLFIRPVVNSVSTLILQAVEEVIRRRVVRAIALAAHLATHVVLHKSSLESVADVLAGTVGMMQRPRRGLAAKPRHGQCMDHEVRPHARFDRPADDSRIKPIEHDRQIQHASLRPNLRDSRTEEPVRHAWRELALQQIWRDRQLMLRVRHYPIALLMPNPGEVLAHEPLNARLARLKTERTKFLGHAGRSVSGLHDFHMNSPHRYELAGSTVAETNRKNLAQRREWTRPALRINSDVRRIRSFAKYATVFFAILSWFWVRRRASYSGFCVTTFAPALRNLTAARAMNQLRSVCSRTYQVSGGSAQPFPVIHLLHTRSLELGVCAYFSILNIKSSFVGG</sequence>
<gene>
    <name evidence="1" type="ORF">AWB67_06113</name>
</gene>